<dbReference type="Proteomes" id="UP000652761">
    <property type="component" value="Unassembled WGS sequence"/>
</dbReference>
<organism evidence="2 3">
    <name type="scientific">Colocasia esculenta</name>
    <name type="common">Wild taro</name>
    <name type="synonym">Arum esculentum</name>
    <dbReference type="NCBI Taxonomy" id="4460"/>
    <lineage>
        <taxon>Eukaryota</taxon>
        <taxon>Viridiplantae</taxon>
        <taxon>Streptophyta</taxon>
        <taxon>Embryophyta</taxon>
        <taxon>Tracheophyta</taxon>
        <taxon>Spermatophyta</taxon>
        <taxon>Magnoliopsida</taxon>
        <taxon>Liliopsida</taxon>
        <taxon>Araceae</taxon>
        <taxon>Aroideae</taxon>
        <taxon>Colocasieae</taxon>
        <taxon>Colocasia</taxon>
    </lineage>
</organism>
<evidence type="ECO:0000313" key="2">
    <source>
        <dbReference type="EMBL" id="MQM19965.1"/>
    </source>
</evidence>
<name>A0A843XLN4_COLES</name>
<feature type="compositionally biased region" description="Basic and acidic residues" evidence="1">
    <location>
        <begin position="48"/>
        <end position="60"/>
    </location>
</feature>
<dbReference type="EMBL" id="NMUH01009356">
    <property type="protein sequence ID" value="MQM19965.1"/>
    <property type="molecule type" value="Genomic_DNA"/>
</dbReference>
<accession>A0A843XLN4</accession>
<dbReference type="AlphaFoldDB" id="A0A843XLN4"/>
<gene>
    <name evidence="2" type="ORF">Taro_052981</name>
</gene>
<evidence type="ECO:0000256" key="1">
    <source>
        <dbReference type="SAM" id="MobiDB-lite"/>
    </source>
</evidence>
<reference evidence="2" key="1">
    <citation type="submission" date="2017-07" db="EMBL/GenBank/DDBJ databases">
        <title>Taro Niue Genome Assembly and Annotation.</title>
        <authorList>
            <person name="Atibalentja N."/>
            <person name="Keating K."/>
            <person name="Fields C.J."/>
        </authorList>
    </citation>
    <scope>NUCLEOTIDE SEQUENCE</scope>
    <source>
        <strain evidence="2">Niue_2</strain>
        <tissue evidence="2">Leaf</tissue>
    </source>
</reference>
<keyword evidence="3" id="KW-1185">Reference proteome</keyword>
<comment type="caution">
    <text evidence="2">The sequence shown here is derived from an EMBL/GenBank/DDBJ whole genome shotgun (WGS) entry which is preliminary data.</text>
</comment>
<sequence>MTTIRNRHSETPDAPILPRAIRRHFGVQKPSFRTPNDSLDYVNRWRSPHTEPACHGDRKSCSTLREISSRGR</sequence>
<protein>
    <submittedName>
        <fullName evidence="2">Uncharacterized protein</fullName>
    </submittedName>
</protein>
<proteinExistence type="predicted"/>
<feature type="region of interest" description="Disordered" evidence="1">
    <location>
        <begin position="48"/>
        <end position="72"/>
    </location>
</feature>
<evidence type="ECO:0000313" key="3">
    <source>
        <dbReference type="Proteomes" id="UP000652761"/>
    </source>
</evidence>